<dbReference type="Pfam" id="PF02181">
    <property type="entry name" value="FH2"/>
    <property type="match status" value="1"/>
</dbReference>
<dbReference type="PANTHER" id="PTHR46128">
    <property type="entry name" value="MITOCHONDRIAL GROUP I INTRON SPLICING FACTOR CCM1"/>
    <property type="match status" value="1"/>
</dbReference>
<feature type="repeat" description="PPR" evidence="2">
    <location>
        <begin position="176"/>
        <end position="210"/>
    </location>
</feature>
<keyword evidence="8" id="KW-1185">Reference proteome</keyword>
<dbReference type="SMART" id="SM00498">
    <property type="entry name" value="FH2"/>
    <property type="match status" value="1"/>
</dbReference>
<comment type="caution">
    <text evidence="7">The sequence shown here is derived from an EMBL/GenBank/DDBJ whole genome shotgun (WGS) entry which is preliminary data.</text>
</comment>
<reference evidence="7 8" key="1">
    <citation type="submission" date="2024-02" db="EMBL/GenBank/DDBJ databases">
        <authorList>
            <person name="Chen Y."/>
            <person name="Shah S."/>
            <person name="Dougan E. K."/>
            <person name="Thang M."/>
            <person name="Chan C."/>
        </authorList>
    </citation>
    <scope>NUCLEOTIDE SEQUENCE [LARGE SCALE GENOMIC DNA]</scope>
</reference>
<feature type="coiled-coil region" evidence="3">
    <location>
        <begin position="847"/>
        <end position="881"/>
    </location>
</feature>
<feature type="domain" description="FH2" evidence="6">
    <location>
        <begin position="566"/>
        <end position="953"/>
    </location>
</feature>
<dbReference type="PROSITE" id="PS51375">
    <property type="entry name" value="PPR"/>
    <property type="match status" value="2"/>
</dbReference>
<dbReference type="InterPro" id="IPR002885">
    <property type="entry name" value="PPR_rpt"/>
</dbReference>
<dbReference type="SUPFAM" id="SSF101447">
    <property type="entry name" value="Formin homology 2 domain (FH2 domain)"/>
    <property type="match status" value="1"/>
</dbReference>
<feature type="region of interest" description="Disordered" evidence="4">
    <location>
        <begin position="1207"/>
        <end position="1227"/>
    </location>
</feature>
<dbReference type="NCBIfam" id="TIGR00756">
    <property type="entry name" value="PPR"/>
    <property type="match status" value="2"/>
</dbReference>
<dbReference type="Gene3D" id="1.25.40.10">
    <property type="entry name" value="Tetratricopeptide repeat domain"/>
    <property type="match status" value="4"/>
</dbReference>
<dbReference type="PROSITE" id="PS50003">
    <property type="entry name" value="PH_DOMAIN"/>
    <property type="match status" value="1"/>
</dbReference>
<evidence type="ECO:0000259" key="5">
    <source>
        <dbReference type="PROSITE" id="PS50003"/>
    </source>
</evidence>
<name>A0ABP0PS78_9DINO</name>
<protein>
    <recommendedName>
        <fullName evidence="9">Pentatricopeptide repeat-containing protein, chloroplastic</fullName>
    </recommendedName>
</protein>
<evidence type="ECO:0000313" key="8">
    <source>
        <dbReference type="Proteomes" id="UP001642484"/>
    </source>
</evidence>
<feature type="repeat" description="PPR" evidence="2">
    <location>
        <begin position="211"/>
        <end position="245"/>
    </location>
</feature>
<dbReference type="InterPro" id="IPR042201">
    <property type="entry name" value="FH2_Formin_sf"/>
</dbReference>
<dbReference type="Pfam" id="PF13812">
    <property type="entry name" value="PPR_3"/>
    <property type="match status" value="1"/>
</dbReference>
<organism evidence="7 8">
    <name type="scientific">Durusdinium trenchii</name>
    <dbReference type="NCBI Taxonomy" id="1381693"/>
    <lineage>
        <taxon>Eukaryota</taxon>
        <taxon>Sar</taxon>
        <taxon>Alveolata</taxon>
        <taxon>Dinophyceae</taxon>
        <taxon>Suessiales</taxon>
        <taxon>Symbiodiniaceae</taxon>
        <taxon>Durusdinium</taxon>
    </lineage>
</organism>
<dbReference type="Pfam" id="PF01535">
    <property type="entry name" value="PPR"/>
    <property type="match status" value="1"/>
</dbReference>
<dbReference type="InterPro" id="IPR001849">
    <property type="entry name" value="PH_domain"/>
</dbReference>
<dbReference type="PANTHER" id="PTHR46128:SF329">
    <property type="entry name" value="MITOCHONDRIAL GROUP I INTRON SPLICING FACTOR DMR1"/>
    <property type="match status" value="1"/>
</dbReference>
<dbReference type="InterPro" id="IPR050872">
    <property type="entry name" value="PPR_P_subfamily"/>
</dbReference>
<evidence type="ECO:0000256" key="4">
    <source>
        <dbReference type="SAM" id="MobiDB-lite"/>
    </source>
</evidence>
<accession>A0ABP0PS78</accession>
<evidence type="ECO:0000256" key="3">
    <source>
        <dbReference type="SAM" id="Coils"/>
    </source>
</evidence>
<feature type="coiled-coil region" evidence="3">
    <location>
        <begin position="1232"/>
        <end position="1263"/>
    </location>
</feature>
<evidence type="ECO:0008006" key="9">
    <source>
        <dbReference type="Google" id="ProtNLM"/>
    </source>
</evidence>
<feature type="domain" description="PH" evidence="5">
    <location>
        <begin position="952"/>
        <end position="1070"/>
    </location>
</feature>
<evidence type="ECO:0000256" key="1">
    <source>
        <dbReference type="ARBA" id="ARBA00007626"/>
    </source>
</evidence>
<keyword evidence="3" id="KW-0175">Coiled coil</keyword>
<dbReference type="SUPFAM" id="SSF50729">
    <property type="entry name" value="PH domain-like"/>
    <property type="match status" value="1"/>
</dbReference>
<dbReference type="PROSITE" id="PS51444">
    <property type="entry name" value="FH2"/>
    <property type="match status" value="1"/>
</dbReference>
<proteinExistence type="inferred from homology"/>
<dbReference type="Proteomes" id="UP001642484">
    <property type="component" value="Unassembled WGS sequence"/>
</dbReference>
<gene>
    <name evidence="7" type="ORF">CCMP2556_LOCUS38649</name>
</gene>
<sequence>MAVCSTRLSARLGTARGTATRTVDKCAVAGGLLRAISAGARSPKVKVTQNREANLQISAFARGKQWQSALLLFQKMKTGEADAGLGKACLAAAGEASPPRVKSVAPRVLDVVSYNATISSCQSGPWQVSVYLLQEMMYQRVWPNIISYNATLSSCEKGNQWQLAFHLFSSMEISPDLVTCNTLISACARETRWPDAINLLTSMEGRRVLPDLISFKTAITSCRKEGRWEEALELLSLMWQQRVAIDLITMNSAMTCTASAQQWKEVMVLFDSMRICKLSPDRLSYSTAMSACESWQRVLESLQNMLKLGVVDVTSWSSLLQTCREQREVGVSIIEALGMSQQDVVLTSATMDFWARIHQWAKALQLFTAMPHARIRPNVSDFTMAMLACSQSRLWQRALQLFRRMKDDLEGNLNIIAYNTAMGACSNGQWSQCLELLRDLHETRVSANLASFISCIAACQEEGEWEMACSLLFQDIILSSLKPNILCYTFAMNTCLQARHWQGALSTFANLSNQTPEMTSAEPDLLTFKMAIRACGLGSEWSRAIIYFERMMDMQIPPDTDCYMQLLDSLHSSIEQRRFFYKQVPLFGVKGPSDWRFQRELQVDLAELHETFAQPQSRPAAKPKARAKCQEILPRGIAQNVAIALARLGQGATQDLAGALRALSGEGASLGVPPDEVARLLEVWPEEKVLAPLVAFASSGSDPTPLRDVEKQLLPLLAIPRVRQRLRLLVLAGTAEKRVGEGIAQLQLLRRACYEIQNSSLLRELLAIIVLLFNYVNFGAAPPSARQATSGALKGVDVPSLLRLRETKAFKGDFPGFHMLHFVVKQLLKQRDSWKKETLDQELPSLRRASRVHLERVQSELQELRGEYVFVQTELQDHREDYHADGSESDDEAEEPLEEPANWGFLEKLLARGLDFANLAEAWLRGDEVLGRPYHPSVGGFRAFEPLQGEEGSAPPSWLWLQRPSGRWQRCWSEVRGPILVLYKVELHQCVGATYVALPGALLGDSVNKDEVLAQREEDGEAGEDAAPASASTSFELITTGESSGRLLRLRASSKKQAASWKSVLEEVASRPGAGYLTVSGPTRTSETLFCAAADEELAAFTRPRDALEAVEGLSRWRLRDFHCHRSTALSFQLVGKHSEELWHFTCQDITDAQRWFDYFTEPENPEPDEVPRLSPSDSCMSLGIDSGSLKEAFDPEPGLLREATRPIAEEPSSDEETTATCSPRETRVETLAQLELRLARHVNRLEQAMRAAEADCRELLRFFGLEESRPGAASLMESLNDFCGQVRSAWDDLEKAQAKIRQTPRKTPRAGLGGRPSVGPCRESAQSAVARARTEPVSRAMKDDTLQQWHRIWSLRSEGSTG</sequence>
<comment type="similarity">
    <text evidence="1">Belongs to the PPR family. P subfamily.</text>
</comment>
<dbReference type="InterPro" id="IPR011990">
    <property type="entry name" value="TPR-like_helical_dom_sf"/>
</dbReference>
<evidence type="ECO:0000313" key="7">
    <source>
        <dbReference type="EMBL" id="CAK9078396.1"/>
    </source>
</evidence>
<dbReference type="InterPro" id="IPR015425">
    <property type="entry name" value="FH2_Formin"/>
</dbReference>
<feature type="region of interest" description="Disordered" evidence="4">
    <location>
        <begin position="1303"/>
        <end position="1322"/>
    </location>
</feature>
<evidence type="ECO:0000259" key="6">
    <source>
        <dbReference type="PROSITE" id="PS51444"/>
    </source>
</evidence>
<dbReference type="Gene3D" id="1.20.58.2220">
    <property type="entry name" value="Formin, FH2 domain"/>
    <property type="match status" value="1"/>
</dbReference>
<evidence type="ECO:0000256" key="2">
    <source>
        <dbReference type="PROSITE-ProRule" id="PRU00708"/>
    </source>
</evidence>
<dbReference type="Pfam" id="PF13041">
    <property type="entry name" value="PPR_2"/>
    <property type="match status" value="1"/>
</dbReference>
<dbReference type="EMBL" id="CAXAMN010023561">
    <property type="protein sequence ID" value="CAK9078396.1"/>
    <property type="molecule type" value="Genomic_DNA"/>
</dbReference>